<name>A0A8S1CHJ5_9INSE</name>
<feature type="region of interest" description="Disordered" evidence="1">
    <location>
        <begin position="58"/>
        <end position="85"/>
    </location>
</feature>
<dbReference type="EMBL" id="CADEPI010000035">
    <property type="protein sequence ID" value="CAB3367917.1"/>
    <property type="molecule type" value="Genomic_DNA"/>
</dbReference>
<proteinExistence type="predicted"/>
<evidence type="ECO:0000313" key="2">
    <source>
        <dbReference type="EMBL" id="CAB3367917.1"/>
    </source>
</evidence>
<feature type="compositionally biased region" description="Basic residues" evidence="1">
    <location>
        <begin position="74"/>
        <end position="85"/>
    </location>
</feature>
<feature type="compositionally biased region" description="Basic and acidic residues" evidence="1">
    <location>
        <begin position="58"/>
        <end position="73"/>
    </location>
</feature>
<accession>A0A8S1CHJ5</accession>
<comment type="caution">
    <text evidence="2">The sequence shown here is derived from an EMBL/GenBank/DDBJ whole genome shotgun (WGS) entry which is preliminary data.</text>
</comment>
<organism evidence="2 3">
    <name type="scientific">Cloeon dipterum</name>
    <dbReference type="NCBI Taxonomy" id="197152"/>
    <lineage>
        <taxon>Eukaryota</taxon>
        <taxon>Metazoa</taxon>
        <taxon>Ecdysozoa</taxon>
        <taxon>Arthropoda</taxon>
        <taxon>Hexapoda</taxon>
        <taxon>Insecta</taxon>
        <taxon>Pterygota</taxon>
        <taxon>Palaeoptera</taxon>
        <taxon>Ephemeroptera</taxon>
        <taxon>Pisciforma</taxon>
        <taxon>Baetidae</taxon>
        <taxon>Cloeon</taxon>
    </lineage>
</organism>
<gene>
    <name evidence="2" type="ORF">CLODIP_2_CD08405</name>
</gene>
<reference evidence="2 3" key="1">
    <citation type="submission" date="2020-04" db="EMBL/GenBank/DDBJ databases">
        <authorList>
            <person name="Alioto T."/>
            <person name="Alioto T."/>
            <person name="Gomez Garrido J."/>
        </authorList>
    </citation>
    <scope>NUCLEOTIDE SEQUENCE [LARGE SCALE GENOMIC DNA]</scope>
</reference>
<dbReference type="AlphaFoldDB" id="A0A8S1CHJ5"/>
<protein>
    <submittedName>
        <fullName evidence="2">Uncharacterized protein</fullName>
    </submittedName>
</protein>
<sequence length="189" mass="21212">MQIGSLGGWLQAIPPSLLRRPEQQIGRKTHASSTRLLNLVFEHLLFISKGITNEEIRGRTSMRISKERIPAERKPRRNSSRKRAANGKWCHQVKSLECTAHTERAESLMVPSCCSAAEKRMFNDQPTENIDSNLAGAQNTAIDSLARCSSLISILKSKRFEYLISELAVGSKRQRPLFSSCCKPPRCGF</sequence>
<evidence type="ECO:0000256" key="1">
    <source>
        <dbReference type="SAM" id="MobiDB-lite"/>
    </source>
</evidence>
<dbReference type="Proteomes" id="UP000494165">
    <property type="component" value="Unassembled WGS sequence"/>
</dbReference>
<evidence type="ECO:0000313" key="3">
    <source>
        <dbReference type="Proteomes" id="UP000494165"/>
    </source>
</evidence>
<keyword evidence="3" id="KW-1185">Reference proteome</keyword>